<gene>
    <name evidence="3" type="ORF">METZ01_LOCUS287119</name>
</gene>
<dbReference type="SMART" id="SM00448">
    <property type="entry name" value="REC"/>
    <property type="match status" value="1"/>
</dbReference>
<keyword evidence="1" id="KW-0597">Phosphoprotein</keyword>
<dbReference type="GO" id="GO:0000160">
    <property type="term" value="P:phosphorelay signal transduction system"/>
    <property type="evidence" value="ECO:0007669"/>
    <property type="project" value="InterPro"/>
</dbReference>
<dbReference type="EMBL" id="UINC01086111">
    <property type="protein sequence ID" value="SVC34265.1"/>
    <property type="molecule type" value="Genomic_DNA"/>
</dbReference>
<protein>
    <recommendedName>
        <fullName evidence="2">Response regulatory domain-containing protein</fullName>
    </recommendedName>
</protein>
<sequence length="247" mass="28775">MISILWADDEIDILKPHIIFLEQKGYKLTTAKSGDEALDIFNKNAFDLVFLDENMPGFSGLETLVKMKELKPNIPIIMITKSEEESIMEEAIGSKISDYLIKPVNPNQILLTIKKNIDTHRLVGERTTLNYQQDFRNIGMSLSESLDKNQWIDIYKKLTFWELELDKTGDESIEQILSMQKNEANAQFFKFVKNNYKSWLDGKDAPLLSHHIIRKNVVGHLTNEKPLYFILIDNLRYDQWKIIQPQI</sequence>
<dbReference type="CDD" id="cd00156">
    <property type="entry name" value="REC"/>
    <property type="match status" value="1"/>
</dbReference>
<evidence type="ECO:0000256" key="1">
    <source>
        <dbReference type="ARBA" id="ARBA00022553"/>
    </source>
</evidence>
<feature type="non-terminal residue" evidence="3">
    <location>
        <position position="247"/>
    </location>
</feature>
<dbReference type="InterPro" id="IPR001789">
    <property type="entry name" value="Sig_transdc_resp-reg_receiver"/>
</dbReference>
<feature type="domain" description="Response regulatory" evidence="2">
    <location>
        <begin position="3"/>
        <end position="117"/>
    </location>
</feature>
<name>A0A382LEG3_9ZZZZ</name>
<dbReference type="PANTHER" id="PTHR44591">
    <property type="entry name" value="STRESS RESPONSE REGULATOR PROTEIN 1"/>
    <property type="match status" value="1"/>
</dbReference>
<evidence type="ECO:0000313" key="3">
    <source>
        <dbReference type="EMBL" id="SVC34265.1"/>
    </source>
</evidence>
<dbReference type="InterPro" id="IPR011006">
    <property type="entry name" value="CheY-like_superfamily"/>
</dbReference>
<dbReference type="PROSITE" id="PS50110">
    <property type="entry name" value="RESPONSE_REGULATORY"/>
    <property type="match status" value="1"/>
</dbReference>
<dbReference type="Gene3D" id="3.40.50.2300">
    <property type="match status" value="1"/>
</dbReference>
<organism evidence="3">
    <name type="scientific">marine metagenome</name>
    <dbReference type="NCBI Taxonomy" id="408172"/>
    <lineage>
        <taxon>unclassified sequences</taxon>
        <taxon>metagenomes</taxon>
        <taxon>ecological metagenomes</taxon>
    </lineage>
</organism>
<dbReference type="Pfam" id="PF00072">
    <property type="entry name" value="Response_reg"/>
    <property type="match status" value="1"/>
</dbReference>
<reference evidence="3" key="1">
    <citation type="submission" date="2018-05" db="EMBL/GenBank/DDBJ databases">
        <authorList>
            <person name="Lanie J.A."/>
            <person name="Ng W.-L."/>
            <person name="Kazmierczak K.M."/>
            <person name="Andrzejewski T.M."/>
            <person name="Davidsen T.M."/>
            <person name="Wayne K.J."/>
            <person name="Tettelin H."/>
            <person name="Glass J.I."/>
            <person name="Rusch D."/>
            <person name="Podicherti R."/>
            <person name="Tsui H.-C.T."/>
            <person name="Winkler M.E."/>
        </authorList>
    </citation>
    <scope>NUCLEOTIDE SEQUENCE</scope>
</reference>
<accession>A0A382LEG3</accession>
<dbReference type="SUPFAM" id="SSF52172">
    <property type="entry name" value="CheY-like"/>
    <property type="match status" value="1"/>
</dbReference>
<proteinExistence type="predicted"/>
<dbReference type="PANTHER" id="PTHR44591:SF3">
    <property type="entry name" value="RESPONSE REGULATORY DOMAIN-CONTAINING PROTEIN"/>
    <property type="match status" value="1"/>
</dbReference>
<dbReference type="InterPro" id="IPR050595">
    <property type="entry name" value="Bact_response_regulator"/>
</dbReference>
<evidence type="ECO:0000259" key="2">
    <source>
        <dbReference type="PROSITE" id="PS50110"/>
    </source>
</evidence>
<dbReference type="AlphaFoldDB" id="A0A382LEG3"/>